<dbReference type="PANTHER" id="PTHR43349">
    <property type="entry name" value="PINORESINOL REDUCTASE-RELATED"/>
    <property type="match status" value="1"/>
</dbReference>
<name>K3XQ72_SETIT</name>
<accession>K3XQ72</accession>
<feature type="domain" description="NmrA-like" evidence="1">
    <location>
        <begin position="2"/>
        <end position="264"/>
    </location>
</feature>
<protein>
    <recommendedName>
        <fullName evidence="1">NmrA-like domain-containing protein</fullName>
    </recommendedName>
</protein>
<dbReference type="Pfam" id="PF05368">
    <property type="entry name" value="NmrA"/>
    <property type="match status" value="1"/>
</dbReference>
<dbReference type="SUPFAM" id="SSF51735">
    <property type="entry name" value="NAD(P)-binding Rossmann-fold domains"/>
    <property type="match status" value="1"/>
</dbReference>
<dbReference type="GO" id="GO:0009807">
    <property type="term" value="P:lignan biosynthetic process"/>
    <property type="evidence" value="ECO:0000318"/>
    <property type="project" value="GO_Central"/>
</dbReference>
<dbReference type="EnsemblPlants" id="KQL04040">
    <property type="protein sequence ID" value="KQL04040"/>
    <property type="gene ID" value="SETIT_004052mg"/>
</dbReference>
<dbReference type="EMBL" id="AGNK02002815">
    <property type="status" value="NOT_ANNOTATED_CDS"/>
    <property type="molecule type" value="Genomic_DNA"/>
</dbReference>
<sequence>MEKSRVLVIGGAGDIGKYIVAASVRLGHPTAILIKEFAPSDIIKVQLLNSWVNSGASLLKGDLFDHESLVKAIKCADIVISAVGPHQVAEQTRIVAAIKEAGSVKRSVPSEFGSDVDRLHTVDPAVSLCRGDTHTYVSCNSFAETYLPSIGDVTAIGAGPPASKITILGDGDAKAVFVFKDDIATYTMRAVDDARTLNKILYMRRPTNVVSHNELISMWEKKAGRTLQKAVFPLNILLSLALSIFVRGDQSNFDIDPAVGVEATS</sequence>
<dbReference type="OMA" id="VGMFTIK"/>
<keyword evidence="3" id="KW-1185">Reference proteome</keyword>
<reference evidence="3" key="1">
    <citation type="journal article" date="2012" name="Nat. Biotechnol.">
        <title>Reference genome sequence of the model plant Setaria.</title>
        <authorList>
            <person name="Bennetzen J.L."/>
            <person name="Schmutz J."/>
            <person name="Wang H."/>
            <person name="Percifield R."/>
            <person name="Hawkins J."/>
            <person name="Pontaroli A.C."/>
            <person name="Estep M."/>
            <person name="Feng L."/>
            <person name="Vaughn J.N."/>
            <person name="Grimwood J."/>
            <person name="Jenkins J."/>
            <person name="Barry K."/>
            <person name="Lindquist E."/>
            <person name="Hellsten U."/>
            <person name="Deshpande S."/>
            <person name="Wang X."/>
            <person name="Wu X."/>
            <person name="Mitros T."/>
            <person name="Triplett J."/>
            <person name="Yang X."/>
            <person name="Ye C.Y."/>
            <person name="Mauro-Herrera M."/>
            <person name="Wang L."/>
            <person name="Li P."/>
            <person name="Sharma M."/>
            <person name="Sharma R."/>
            <person name="Ronald P.C."/>
            <person name="Panaud O."/>
            <person name="Kellogg E.A."/>
            <person name="Brutnell T.P."/>
            <person name="Doust A.N."/>
            <person name="Tuskan G.A."/>
            <person name="Rokhsar D."/>
            <person name="Devos K.M."/>
        </authorList>
    </citation>
    <scope>NUCLEOTIDE SEQUENCE [LARGE SCALE GENOMIC DNA]</scope>
    <source>
        <strain evidence="3">cv. Yugu1</strain>
    </source>
</reference>
<dbReference type="Gene3D" id="3.90.25.10">
    <property type="entry name" value="UDP-galactose 4-epimerase, domain 1"/>
    <property type="match status" value="1"/>
</dbReference>
<dbReference type="HOGENOM" id="CLU_060833_0_1_1"/>
<evidence type="ECO:0000259" key="1">
    <source>
        <dbReference type="Pfam" id="PF05368"/>
    </source>
</evidence>
<dbReference type="InterPro" id="IPR050608">
    <property type="entry name" value="NmrA-type/Isoflavone_red_sf"/>
</dbReference>
<dbReference type="eggNOG" id="ENOG502QPMY">
    <property type="taxonomic scope" value="Eukaryota"/>
</dbReference>
<organism evidence="2 3">
    <name type="scientific">Setaria italica</name>
    <name type="common">Foxtail millet</name>
    <name type="synonym">Panicum italicum</name>
    <dbReference type="NCBI Taxonomy" id="4555"/>
    <lineage>
        <taxon>Eukaryota</taxon>
        <taxon>Viridiplantae</taxon>
        <taxon>Streptophyta</taxon>
        <taxon>Embryophyta</taxon>
        <taxon>Tracheophyta</taxon>
        <taxon>Spermatophyta</taxon>
        <taxon>Magnoliopsida</taxon>
        <taxon>Liliopsida</taxon>
        <taxon>Poales</taxon>
        <taxon>Poaceae</taxon>
        <taxon>PACMAD clade</taxon>
        <taxon>Panicoideae</taxon>
        <taxon>Panicodae</taxon>
        <taxon>Paniceae</taxon>
        <taxon>Cenchrinae</taxon>
        <taxon>Setaria</taxon>
    </lineage>
</organism>
<dbReference type="STRING" id="4555.K3XQ72"/>
<proteinExistence type="predicted"/>
<dbReference type="Gramene" id="KQL04040">
    <property type="protein sequence ID" value="KQL04040"/>
    <property type="gene ID" value="SETIT_004052mg"/>
</dbReference>
<dbReference type="InterPro" id="IPR036291">
    <property type="entry name" value="NAD(P)-bd_dom_sf"/>
</dbReference>
<dbReference type="AlphaFoldDB" id="K3XQ72"/>
<dbReference type="InParanoid" id="K3XQ72"/>
<dbReference type="Gene3D" id="3.40.50.720">
    <property type="entry name" value="NAD(P)-binding Rossmann-like Domain"/>
    <property type="match status" value="1"/>
</dbReference>
<dbReference type="PANTHER" id="PTHR43349:SF57">
    <property type="entry name" value="NMRA-LIKE DOMAIN-CONTAINING PROTEIN"/>
    <property type="match status" value="1"/>
</dbReference>
<reference evidence="2" key="2">
    <citation type="submission" date="2018-08" db="UniProtKB">
        <authorList>
            <consortium name="EnsemblPlants"/>
        </authorList>
    </citation>
    <scope>IDENTIFICATION</scope>
    <source>
        <strain evidence="2">Yugu1</strain>
    </source>
</reference>
<evidence type="ECO:0000313" key="2">
    <source>
        <dbReference type="EnsemblPlants" id="KQL04040"/>
    </source>
</evidence>
<dbReference type="Proteomes" id="UP000004995">
    <property type="component" value="Unassembled WGS sequence"/>
</dbReference>
<dbReference type="GO" id="GO:0050664">
    <property type="term" value="F:oxidoreductase activity, acting on NAD(P)H, oxygen as acceptor"/>
    <property type="evidence" value="ECO:0000318"/>
    <property type="project" value="GO_Central"/>
</dbReference>
<evidence type="ECO:0000313" key="3">
    <source>
        <dbReference type="Proteomes" id="UP000004995"/>
    </source>
</evidence>
<dbReference type="InterPro" id="IPR008030">
    <property type="entry name" value="NmrA-like"/>
</dbReference>